<sequence>MVLVAVVSADRTVTVVNRCSYTVWPGLFTDLNAGSAVPSQATGWEQTSGATVTFTVPDNWTAGRIWPRTECDFSTNPGPNSCATGGCNGGLECATTGGTGVPPATVAEFTLVPSGNDNYDVSIVDGFNVPVQVTPTAGCPEASCPVDLNTNCPASLQKKDSAGNVVGCLSDCQTALLTLHPANSPACCSGAFSTPATCPSSGVPDYAYFKDACPDSYVYAFDESSGTALWTCPGSNAADYTITFCP</sequence>
<reference evidence="1" key="1">
    <citation type="submission" date="2021-02" db="EMBL/GenBank/DDBJ databases">
        <authorList>
            <consortium name="DOE Joint Genome Institute"/>
            <person name="Ahrendt S."/>
            <person name="Looney B.P."/>
            <person name="Miyauchi S."/>
            <person name="Morin E."/>
            <person name="Drula E."/>
            <person name="Courty P.E."/>
            <person name="Chicoki N."/>
            <person name="Fauchery L."/>
            <person name="Kohler A."/>
            <person name="Kuo A."/>
            <person name="Labutti K."/>
            <person name="Pangilinan J."/>
            <person name="Lipzen A."/>
            <person name="Riley R."/>
            <person name="Andreopoulos W."/>
            <person name="He G."/>
            <person name="Johnson J."/>
            <person name="Barry K.W."/>
            <person name="Grigoriev I.V."/>
            <person name="Nagy L."/>
            <person name="Hibbett D."/>
            <person name="Henrissat B."/>
            <person name="Matheny P.B."/>
            <person name="Labbe J."/>
            <person name="Martin F."/>
        </authorList>
    </citation>
    <scope>NUCLEOTIDE SEQUENCE</scope>
    <source>
        <strain evidence="1">EC-137</strain>
    </source>
</reference>
<comment type="caution">
    <text evidence="1">The sequence shown here is derived from an EMBL/GenBank/DDBJ whole genome shotgun (WGS) entry which is preliminary data.</text>
</comment>
<dbReference type="Proteomes" id="UP000814128">
    <property type="component" value="Unassembled WGS sequence"/>
</dbReference>
<protein>
    <submittedName>
        <fullName evidence="1">Osmotin thaumatin-like protein</fullName>
    </submittedName>
</protein>
<evidence type="ECO:0000313" key="2">
    <source>
        <dbReference type="Proteomes" id="UP000814128"/>
    </source>
</evidence>
<gene>
    <name evidence="1" type="ORF">K488DRAFT_56681</name>
</gene>
<organism evidence="1 2">
    <name type="scientific">Vararia minispora EC-137</name>
    <dbReference type="NCBI Taxonomy" id="1314806"/>
    <lineage>
        <taxon>Eukaryota</taxon>
        <taxon>Fungi</taxon>
        <taxon>Dikarya</taxon>
        <taxon>Basidiomycota</taxon>
        <taxon>Agaricomycotina</taxon>
        <taxon>Agaricomycetes</taxon>
        <taxon>Russulales</taxon>
        <taxon>Lachnocladiaceae</taxon>
        <taxon>Vararia</taxon>
    </lineage>
</organism>
<reference evidence="1" key="2">
    <citation type="journal article" date="2022" name="New Phytol.">
        <title>Evolutionary transition to the ectomycorrhizal habit in the genomes of a hyperdiverse lineage of mushroom-forming fungi.</title>
        <authorList>
            <person name="Looney B."/>
            <person name="Miyauchi S."/>
            <person name="Morin E."/>
            <person name="Drula E."/>
            <person name="Courty P.E."/>
            <person name="Kohler A."/>
            <person name="Kuo A."/>
            <person name="LaButti K."/>
            <person name="Pangilinan J."/>
            <person name="Lipzen A."/>
            <person name="Riley R."/>
            <person name="Andreopoulos W."/>
            <person name="He G."/>
            <person name="Johnson J."/>
            <person name="Nolan M."/>
            <person name="Tritt A."/>
            <person name="Barry K.W."/>
            <person name="Grigoriev I.V."/>
            <person name="Nagy L.G."/>
            <person name="Hibbett D."/>
            <person name="Henrissat B."/>
            <person name="Matheny P.B."/>
            <person name="Labbe J."/>
            <person name="Martin F.M."/>
        </authorList>
    </citation>
    <scope>NUCLEOTIDE SEQUENCE</scope>
    <source>
        <strain evidence="1">EC-137</strain>
    </source>
</reference>
<name>A0ACB8QC44_9AGAM</name>
<keyword evidence="2" id="KW-1185">Reference proteome</keyword>
<proteinExistence type="predicted"/>
<evidence type="ECO:0000313" key="1">
    <source>
        <dbReference type="EMBL" id="KAI0029292.1"/>
    </source>
</evidence>
<accession>A0ACB8QC44</accession>
<dbReference type="EMBL" id="MU273685">
    <property type="protein sequence ID" value="KAI0029292.1"/>
    <property type="molecule type" value="Genomic_DNA"/>
</dbReference>